<keyword evidence="2 8" id="KW-0732">Signal</keyword>
<feature type="site" description="Important for catalytic activity, responsible for pKa modulation of the active site Glu and correct orientation of both the proton donor and substrate" evidence="6">
    <location>
        <position position="150"/>
    </location>
</feature>
<name>A0AAW6TUN0_9BACT</name>
<dbReference type="GO" id="GO:0005975">
    <property type="term" value="P:carbohydrate metabolic process"/>
    <property type="evidence" value="ECO:0007669"/>
    <property type="project" value="InterPro"/>
</dbReference>
<keyword evidence="3 7" id="KW-0378">Hydrolase</keyword>
<feature type="active site" description="Proton donor" evidence="5">
    <location>
        <position position="212"/>
    </location>
</feature>
<dbReference type="SUPFAM" id="SSF75005">
    <property type="entry name" value="Arabinanase/levansucrase/invertase"/>
    <property type="match status" value="1"/>
</dbReference>
<evidence type="ECO:0000256" key="5">
    <source>
        <dbReference type="PIRSR" id="PIRSR606710-1"/>
    </source>
</evidence>
<evidence type="ECO:0000313" key="10">
    <source>
        <dbReference type="Proteomes" id="UP001431776"/>
    </source>
</evidence>
<dbReference type="AlphaFoldDB" id="A0AAW6TUN0"/>
<keyword evidence="4 7" id="KW-0326">Glycosidase</keyword>
<dbReference type="GO" id="GO:0004553">
    <property type="term" value="F:hydrolase activity, hydrolyzing O-glycosyl compounds"/>
    <property type="evidence" value="ECO:0007669"/>
    <property type="project" value="InterPro"/>
</dbReference>
<dbReference type="CDD" id="cd18820">
    <property type="entry name" value="GH43_LbAraf43-like"/>
    <property type="match status" value="1"/>
</dbReference>
<evidence type="ECO:0000313" key="9">
    <source>
        <dbReference type="EMBL" id="MDI6448325.1"/>
    </source>
</evidence>
<dbReference type="InterPro" id="IPR006710">
    <property type="entry name" value="Glyco_hydro_43"/>
</dbReference>
<gene>
    <name evidence="9" type="ORF">QJ522_04665</name>
</gene>
<dbReference type="PIRSF" id="PIRSF025414">
    <property type="entry name" value="Alpha-L-arabinofuranosidase"/>
    <property type="match status" value="1"/>
</dbReference>
<evidence type="ECO:0000256" key="3">
    <source>
        <dbReference type="ARBA" id="ARBA00022801"/>
    </source>
</evidence>
<accession>A0AAW6TUN0</accession>
<organism evidence="9 10">
    <name type="scientific">Anaerobaca lacustris</name>
    <dbReference type="NCBI Taxonomy" id="3044600"/>
    <lineage>
        <taxon>Bacteria</taxon>
        <taxon>Pseudomonadati</taxon>
        <taxon>Planctomycetota</taxon>
        <taxon>Phycisphaerae</taxon>
        <taxon>Sedimentisphaerales</taxon>
        <taxon>Anaerobacaceae</taxon>
        <taxon>Anaerobaca</taxon>
    </lineage>
</organism>
<feature type="active site" description="Proton acceptor" evidence="5">
    <location>
        <position position="40"/>
    </location>
</feature>
<dbReference type="EMBL" id="JASCXX010000004">
    <property type="protein sequence ID" value="MDI6448325.1"/>
    <property type="molecule type" value="Genomic_DNA"/>
</dbReference>
<evidence type="ECO:0000256" key="7">
    <source>
        <dbReference type="RuleBase" id="RU361187"/>
    </source>
</evidence>
<evidence type="ECO:0000256" key="8">
    <source>
        <dbReference type="SAM" id="SignalP"/>
    </source>
</evidence>
<protein>
    <submittedName>
        <fullName evidence="9">Glycoside hydrolase family 43 protein</fullName>
    </submittedName>
</protein>
<comment type="similarity">
    <text evidence="1 7">Belongs to the glycosyl hydrolase 43 family.</text>
</comment>
<evidence type="ECO:0000256" key="4">
    <source>
        <dbReference type="ARBA" id="ARBA00023295"/>
    </source>
</evidence>
<keyword evidence="10" id="KW-1185">Reference proteome</keyword>
<comment type="caution">
    <text evidence="9">The sequence shown here is derived from an EMBL/GenBank/DDBJ whole genome shotgun (WGS) entry which is preliminary data.</text>
</comment>
<evidence type="ECO:0000256" key="6">
    <source>
        <dbReference type="PIRSR" id="PIRSR606710-2"/>
    </source>
</evidence>
<sequence>MRRLRLLTVGLTFVLTFQIPLYASPAERTTTNPVAPDGHDPWVIQSDGLYHYCYSHRGAIWVNSASRIEEAVQFEGRQVWRPAPGMPYSRELWAPELHRLEGRWYIYVAADDGKNENHRMYVLEAETDDPAGDYTIRGKIADPSDKWAIDGTVMQHAGQLYFIWSGWEGDTNVAQNLYIARMKDPLSIEGPRSLISQPEYDWEQIGKPLVNEGPQVLERDGDVFVIYSASGSWTDNYCLGQLKLVGDDPLDPASWQKKNAPVFGSTATVFSPGHASFVRSPDGTEDWIVYHAAKRRGSGWDRNTRMQRFTWDIEGNPCFGYPVSEGVPISAPSE</sequence>
<dbReference type="InterPro" id="IPR016828">
    <property type="entry name" value="Alpha-L-arabinofuranosidase"/>
</dbReference>
<dbReference type="PANTHER" id="PTHR43817:SF1">
    <property type="entry name" value="HYDROLASE, FAMILY 43, PUTATIVE (AFU_ORTHOLOGUE AFUA_3G01660)-RELATED"/>
    <property type="match status" value="1"/>
</dbReference>
<dbReference type="Pfam" id="PF04616">
    <property type="entry name" value="Glyco_hydro_43"/>
    <property type="match status" value="1"/>
</dbReference>
<evidence type="ECO:0000256" key="1">
    <source>
        <dbReference type="ARBA" id="ARBA00009865"/>
    </source>
</evidence>
<dbReference type="PANTHER" id="PTHR43817">
    <property type="entry name" value="GLYCOSYL HYDROLASE"/>
    <property type="match status" value="1"/>
</dbReference>
<evidence type="ECO:0000256" key="2">
    <source>
        <dbReference type="ARBA" id="ARBA00022729"/>
    </source>
</evidence>
<dbReference type="RefSeq" id="WP_349243731.1">
    <property type="nucleotide sequence ID" value="NZ_JASCXX010000004.1"/>
</dbReference>
<feature type="signal peptide" evidence="8">
    <location>
        <begin position="1"/>
        <end position="23"/>
    </location>
</feature>
<reference evidence="9" key="1">
    <citation type="submission" date="2023-05" db="EMBL/GenBank/DDBJ databases">
        <title>Anaerotaeda fermentans gen. nov., sp. nov., a novel anaerobic planctomycete of the new family within the order Sedimentisphaerales isolated from Taman Peninsula, Russia.</title>
        <authorList>
            <person name="Khomyakova M.A."/>
            <person name="Merkel A.Y."/>
            <person name="Slobodkin A.I."/>
        </authorList>
    </citation>
    <scope>NUCLEOTIDE SEQUENCE</scope>
    <source>
        <strain evidence="9">M17dextr</strain>
    </source>
</reference>
<dbReference type="Proteomes" id="UP001431776">
    <property type="component" value="Unassembled WGS sequence"/>
</dbReference>
<dbReference type="InterPro" id="IPR023296">
    <property type="entry name" value="Glyco_hydro_beta-prop_sf"/>
</dbReference>
<feature type="chain" id="PRO_5043969767" evidence="8">
    <location>
        <begin position="24"/>
        <end position="334"/>
    </location>
</feature>
<proteinExistence type="inferred from homology"/>
<dbReference type="Gene3D" id="2.115.10.20">
    <property type="entry name" value="Glycosyl hydrolase domain, family 43"/>
    <property type="match status" value="1"/>
</dbReference>